<proteinExistence type="predicted"/>
<dbReference type="InterPro" id="IPR036034">
    <property type="entry name" value="PDZ_sf"/>
</dbReference>
<dbReference type="GO" id="GO:0004252">
    <property type="term" value="F:serine-type endopeptidase activity"/>
    <property type="evidence" value="ECO:0007669"/>
    <property type="project" value="InterPro"/>
</dbReference>
<evidence type="ECO:0000313" key="3">
    <source>
        <dbReference type="EMBL" id="BAN00822.1"/>
    </source>
</evidence>
<dbReference type="GO" id="GO:0006508">
    <property type="term" value="P:proteolysis"/>
    <property type="evidence" value="ECO:0007669"/>
    <property type="project" value="InterPro"/>
</dbReference>
<dbReference type="InterPro" id="IPR020568">
    <property type="entry name" value="Ribosomal_Su5_D2-typ_SF"/>
</dbReference>
<feature type="domain" description="PDZ" evidence="2">
    <location>
        <begin position="169"/>
        <end position="224"/>
    </location>
</feature>
<protein>
    <submittedName>
        <fullName evidence="3">Uncharacterized protein</fullName>
    </submittedName>
</protein>
<feature type="domain" description="Lon proteolytic" evidence="1">
    <location>
        <begin position="257"/>
        <end position="326"/>
    </location>
</feature>
<dbReference type="InterPro" id="IPR014721">
    <property type="entry name" value="Ribsml_uS5_D2-typ_fold_subgr"/>
</dbReference>
<name>A0A6C7E391_ILUCY</name>
<dbReference type="Pfam" id="PF13180">
    <property type="entry name" value="PDZ_2"/>
    <property type="match status" value="1"/>
</dbReference>
<dbReference type="KEGG" id="aym:YM304_05080"/>
<dbReference type="SUPFAM" id="SSF50156">
    <property type="entry name" value="PDZ domain-like"/>
    <property type="match status" value="1"/>
</dbReference>
<sequence>MISAALAMLLMAAIAVSVLIPAELFAKADNPRLGVQQAAPYARVPASAESVNDRVVYNDLPDDVEVYDTNGDFFFVTVSAPTQSLLSWLIGANEPVVDPLTEEGKYGNLTPTQSRQVSLQQMRTATEEAQYVALLTAGYEPTVEPGEVIIQDILCRVTAENGDCEEPFPSDEQLDPADTILEVDGVPIGTLADLSEELDGRSPGDMVDLKISRPDVGELDVTVELSTAIEEPDRTIVGFVPFDTASVDLPFDVSIDSGAIGGPSAGLAFTLALIDELTEGDLTGGRDIAVTGTIDLEGNVGAIGGLEQKVSAVKQHGVDVFLIPASQFELGEPFEGEEPGEICRWECLNAAGDDDVVLIPVANVNEALIALRFLGGDPVVPVNADDAA</sequence>
<dbReference type="PANTHER" id="PTHR10046">
    <property type="entry name" value="ATP DEPENDENT LON PROTEASE FAMILY MEMBER"/>
    <property type="match status" value="1"/>
</dbReference>
<reference evidence="3 4" key="1">
    <citation type="journal article" date="2013" name="Int. J. Syst. Evol. Microbiol.">
        <title>Ilumatobacter nonamiense sp. nov. and Ilumatobacter coccineum sp. nov., isolated from seashore sand.</title>
        <authorList>
            <person name="Matsumoto A."/>
            <person name="Kasai H."/>
            <person name="Matsuo Y."/>
            <person name="Shizuri Y."/>
            <person name="Ichikawa N."/>
            <person name="Fujita N."/>
            <person name="Omura S."/>
            <person name="Takahashi Y."/>
        </authorList>
    </citation>
    <scope>NUCLEOTIDE SEQUENCE [LARGE SCALE GENOMIC DNA]</scope>
    <source>
        <strain evidence="4">NBRC 103263 / KCTC 29153 / YM16-304</strain>
    </source>
</reference>
<organism evidence="3 4">
    <name type="scientific">Ilumatobacter coccineus (strain NBRC 103263 / KCTC 29153 / YM16-304)</name>
    <dbReference type="NCBI Taxonomy" id="1313172"/>
    <lineage>
        <taxon>Bacteria</taxon>
        <taxon>Bacillati</taxon>
        <taxon>Actinomycetota</taxon>
        <taxon>Acidimicrobiia</taxon>
        <taxon>Acidimicrobiales</taxon>
        <taxon>Ilumatobacteraceae</taxon>
        <taxon>Ilumatobacter</taxon>
    </lineage>
</organism>
<dbReference type="GO" id="GO:0004176">
    <property type="term" value="F:ATP-dependent peptidase activity"/>
    <property type="evidence" value="ECO:0007669"/>
    <property type="project" value="InterPro"/>
</dbReference>
<dbReference type="EMBL" id="AP012057">
    <property type="protein sequence ID" value="BAN00822.1"/>
    <property type="molecule type" value="Genomic_DNA"/>
</dbReference>
<evidence type="ECO:0000313" key="4">
    <source>
        <dbReference type="Proteomes" id="UP000011863"/>
    </source>
</evidence>
<accession>A0A6C7E391</accession>
<dbReference type="GO" id="GO:0005524">
    <property type="term" value="F:ATP binding"/>
    <property type="evidence" value="ECO:0007669"/>
    <property type="project" value="InterPro"/>
</dbReference>
<dbReference type="GO" id="GO:0030163">
    <property type="term" value="P:protein catabolic process"/>
    <property type="evidence" value="ECO:0007669"/>
    <property type="project" value="InterPro"/>
</dbReference>
<keyword evidence="4" id="KW-1185">Reference proteome</keyword>
<dbReference type="Pfam" id="PF05362">
    <property type="entry name" value="Lon_C"/>
    <property type="match status" value="1"/>
</dbReference>
<dbReference type="Gene3D" id="2.30.42.10">
    <property type="match status" value="1"/>
</dbReference>
<dbReference type="Gene3D" id="3.30.230.10">
    <property type="match status" value="1"/>
</dbReference>
<evidence type="ECO:0000259" key="2">
    <source>
        <dbReference type="Pfam" id="PF13180"/>
    </source>
</evidence>
<gene>
    <name evidence="3" type="ORF">YM304_05080</name>
</gene>
<dbReference type="Proteomes" id="UP000011863">
    <property type="component" value="Chromosome"/>
</dbReference>
<dbReference type="InterPro" id="IPR008269">
    <property type="entry name" value="Lon_proteolytic"/>
</dbReference>
<dbReference type="InterPro" id="IPR001478">
    <property type="entry name" value="PDZ"/>
</dbReference>
<dbReference type="SUPFAM" id="SSF54211">
    <property type="entry name" value="Ribosomal protein S5 domain 2-like"/>
    <property type="match status" value="1"/>
</dbReference>
<dbReference type="AlphaFoldDB" id="A0A6C7E391"/>
<dbReference type="InterPro" id="IPR027065">
    <property type="entry name" value="Lon_Prtase"/>
</dbReference>
<evidence type="ECO:0000259" key="1">
    <source>
        <dbReference type="Pfam" id="PF05362"/>
    </source>
</evidence>